<organism evidence="1">
    <name type="scientific">marine metagenome</name>
    <dbReference type="NCBI Taxonomy" id="408172"/>
    <lineage>
        <taxon>unclassified sequences</taxon>
        <taxon>metagenomes</taxon>
        <taxon>ecological metagenomes</taxon>
    </lineage>
</organism>
<reference evidence="1" key="1">
    <citation type="submission" date="2018-05" db="EMBL/GenBank/DDBJ databases">
        <authorList>
            <person name="Lanie J.A."/>
            <person name="Ng W.-L."/>
            <person name="Kazmierczak K.M."/>
            <person name="Andrzejewski T.M."/>
            <person name="Davidsen T.M."/>
            <person name="Wayne K.J."/>
            <person name="Tettelin H."/>
            <person name="Glass J.I."/>
            <person name="Rusch D."/>
            <person name="Podicherti R."/>
            <person name="Tsui H.-C.T."/>
            <person name="Winkler M.E."/>
        </authorList>
    </citation>
    <scope>NUCLEOTIDE SEQUENCE</scope>
</reference>
<sequence length="93" mass="10073">YAPCTNTNVAISSSPIGQALARSLKFGALAVYGAVDIQDLLFSSPAMVLASHRPFRRRDRVVAIFREIKTLQKFALADAAIHNAFVNALGEKI</sequence>
<dbReference type="AlphaFoldDB" id="A0A382ZPD8"/>
<evidence type="ECO:0000313" key="1">
    <source>
        <dbReference type="EMBL" id="SVD97273.1"/>
    </source>
</evidence>
<proteinExistence type="predicted"/>
<accession>A0A382ZPD8</accession>
<feature type="non-terminal residue" evidence="1">
    <location>
        <position position="1"/>
    </location>
</feature>
<name>A0A382ZPD8_9ZZZZ</name>
<dbReference type="EMBL" id="UINC01185524">
    <property type="protein sequence ID" value="SVD97273.1"/>
    <property type="molecule type" value="Genomic_DNA"/>
</dbReference>
<gene>
    <name evidence="1" type="ORF">METZ01_LOCUS450127</name>
</gene>
<protein>
    <submittedName>
        <fullName evidence="1">Uncharacterized protein</fullName>
    </submittedName>
</protein>